<evidence type="ECO:0000256" key="3">
    <source>
        <dbReference type="ARBA" id="ARBA00022801"/>
    </source>
</evidence>
<dbReference type="Proteomes" id="UP000002417">
    <property type="component" value="Chromosome"/>
</dbReference>
<dbReference type="AlphaFoldDB" id="A7IG57"/>
<evidence type="ECO:0000259" key="5">
    <source>
        <dbReference type="SMART" id="SM00849"/>
    </source>
</evidence>
<reference evidence="6 7" key="1">
    <citation type="submission" date="2007-07" db="EMBL/GenBank/DDBJ databases">
        <title>Complete sequence of chromosome of Xanthobacter autotrophicus Py2.</title>
        <authorList>
            <consortium name="US DOE Joint Genome Institute"/>
            <person name="Copeland A."/>
            <person name="Lucas S."/>
            <person name="Lapidus A."/>
            <person name="Barry K."/>
            <person name="Glavina del Rio T."/>
            <person name="Hammon N."/>
            <person name="Israni S."/>
            <person name="Dalin E."/>
            <person name="Tice H."/>
            <person name="Pitluck S."/>
            <person name="Sims D."/>
            <person name="Brettin T."/>
            <person name="Bruce D."/>
            <person name="Detter J.C."/>
            <person name="Han C."/>
            <person name="Tapia R."/>
            <person name="Brainard J."/>
            <person name="Schmutz J."/>
            <person name="Larimer F."/>
            <person name="Land M."/>
            <person name="Hauser L."/>
            <person name="Kyrpides N."/>
            <person name="Kim E."/>
            <person name="Ensigns S.A."/>
            <person name="Richardson P."/>
        </authorList>
    </citation>
    <scope>NUCLEOTIDE SEQUENCE [LARGE SCALE GENOMIC DNA]</scope>
    <source>
        <strain evidence="7">ATCC BAA-1158 / Py2</strain>
    </source>
</reference>
<name>A7IG57_XANP2</name>
<evidence type="ECO:0000256" key="4">
    <source>
        <dbReference type="ARBA" id="ARBA00022833"/>
    </source>
</evidence>
<dbReference type="Gene3D" id="3.60.15.10">
    <property type="entry name" value="Ribonuclease Z/Hydroxyacylglutathione hydrolase-like"/>
    <property type="match status" value="1"/>
</dbReference>
<keyword evidence="4" id="KW-0862">Zinc</keyword>
<dbReference type="STRING" id="78245.Xaut_1755"/>
<dbReference type="SUPFAM" id="SSF56281">
    <property type="entry name" value="Metallo-hydrolase/oxidoreductase"/>
    <property type="match status" value="1"/>
</dbReference>
<dbReference type="KEGG" id="xau:Xaut_1755"/>
<dbReference type="CDD" id="cd07737">
    <property type="entry name" value="YcbL-like_MBL-fold"/>
    <property type="match status" value="1"/>
</dbReference>
<dbReference type="PANTHER" id="PTHR46233">
    <property type="entry name" value="HYDROXYACYLGLUTATHIONE HYDROLASE GLOC"/>
    <property type="match status" value="1"/>
</dbReference>
<keyword evidence="7" id="KW-1185">Reference proteome</keyword>
<dbReference type="InterPro" id="IPR001279">
    <property type="entry name" value="Metallo-B-lactamas"/>
</dbReference>
<evidence type="ECO:0000256" key="2">
    <source>
        <dbReference type="ARBA" id="ARBA00022723"/>
    </source>
</evidence>
<keyword evidence="2" id="KW-0479">Metal-binding</keyword>
<dbReference type="eggNOG" id="COG0491">
    <property type="taxonomic scope" value="Bacteria"/>
</dbReference>
<evidence type="ECO:0000256" key="1">
    <source>
        <dbReference type="ARBA" id="ARBA00001947"/>
    </source>
</evidence>
<organism evidence="6 7">
    <name type="scientific">Xanthobacter autotrophicus (strain ATCC BAA-1158 / Py2)</name>
    <dbReference type="NCBI Taxonomy" id="78245"/>
    <lineage>
        <taxon>Bacteria</taxon>
        <taxon>Pseudomonadati</taxon>
        <taxon>Pseudomonadota</taxon>
        <taxon>Alphaproteobacteria</taxon>
        <taxon>Hyphomicrobiales</taxon>
        <taxon>Xanthobacteraceae</taxon>
        <taxon>Xanthobacter</taxon>
    </lineage>
</organism>
<proteinExistence type="predicted"/>
<gene>
    <name evidence="6" type="ordered locus">Xaut_1755</name>
</gene>
<evidence type="ECO:0000313" key="6">
    <source>
        <dbReference type="EMBL" id="ABS67000.1"/>
    </source>
</evidence>
<comment type="cofactor">
    <cofactor evidence="1">
        <name>Zn(2+)</name>
        <dbReference type="ChEBI" id="CHEBI:29105"/>
    </cofactor>
</comment>
<dbReference type="InterPro" id="IPR051453">
    <property type="entry name" value="MBL_Glyoxalase_II"/>
</dbReference>
<dbReference type="PhylomeDB" id="A7IG57"/>
<dbReference type="HOGENOM" id="CLU_030571_5_0_5"/>
<dbReference type="GO" id="GO:0046872">
    <property type="term" value="F:metal ion binding"/>
    <property type="evidence" value="ECO:0007669"/>
    <property type="project" value="UniProtKB-KW"/>
</dbReference>
<accession>A7IG57</accession>
<feature type="domain" description="Metallo-beta-lactamase" evidence="5">
    <location>
        <begin position="37"/>
        <end position="217"/>
    </location>
</feature>
<dbReference type="InterPro" id="IPR036866">
    <property type="entry name" value="RibonucZ/Hydroxyglut_hydro"/>
</dbReference>
<sequence length="235" mass="24697">MQPNRRRATPAAGSKCALAEPFMQPIQIAVVPVTPFEQNCSLLWCTRTMKGVVIDPGGDLDKIRSAIAETGISVDKILLTHGHVDHAAGAAELAETLGVKVEGPGEADQFIMDDIPATAAKYGIPNARAVTPDRYLSEGETVSVGDLTLDILHVPGHTPGHLVFVHKGVGIAIVGDTLFRGSVGRTDFPYGDPDLLIAGIVGKLLPLGDNVVCLPGHGPVTSIGDEKAHNPFLPR</sequence>
<dbReference type="Pfam" id="PF00753">
    <property type="entry name" value="Lactamase_B"/>
    <property type="match status" value="1"/>
</dbReference>
<dbReference type="SMART" id="SM00849">
    <property type="entry name" value="Lactamase_B"/>
    <property type="match status" value="1"/>
</dbReference>
<dbReference type="PANTHER" id="PTHR46233:SF3">
    <property type="entry name" value="HYDROXYACYLGLUTATHIONE HYDROLASE GLOC"/>
    <property type="match status" value="1"/>
</dbReference>
<dbReference type="GO" id="GO:0016787">
    <property type="term" value="F:hydrolase activity"/>
    <property type="evidence" value="ECO:0007669"/>
    <property type="project" value="UniProtKB-KW"/>
</dbReference>
<evidence type="ECO:0000313" key="7">
    <source>
        <dbReference type="Proteomes" id="UP000002417"/>
    </source>
</evidence>
<protein>
    <submittedName>
        <fullName evidence="6">Beta-lactamase domain protein</fullName>
    </submittedName>
</protein>
<keyword evidence="3" id="KW-0378">Hydrolase</keyword>
<dbReference type="EMBL" id="CP000781">
    <property type="protein sequence ID" value="ABS67000.1"/>
    <property type="molecule type" value="Genomic_DNA"/>
</dbReference>